<protein>
    <submittedName>
        <fullName evidence="1">Copia protein</fullName>
    </submittedName>
</protein>
<dbReference type="CDD" id="cd09272">
    <property type="entry name" value="RNase_HI_RT_Ty1"/>
    <property type="match status" value="1"/>
</dbReference>
<accession>A0A371GHI1</accession>
<dbReference type="PANTHER" id="PTHR11439:SF470">
    <property type="entry name" value="CYSTEINE-RICH RLK (RECEPTOR-LIKE PROTEIN KINASE) 8"/>
    <property type="match status" value="1"/>
</dbReference>
<reference evidence="1" key="1">
    <citation type="submission" date="2018-05" db="EMBL/GenBank/DDBJ databases">
        <title>Draft genome of Mucuna pruriens seed.</title>
        <authorList>
            <person name="Nnadi N.E."/>
            <person name="Vos R."/>
            <person name="Hasami M.H."/>
            <person name="Devisetty U.K."/>
            <person name="Aguiy J.C."/>
        </authorList>
    </citation>
    <scope>NUCLEOTIDE SEQUENCE [LARGE SCALE GENOMIC DNA]</scope>
    <source>
        <strain evidence="1">JCA_2017</strain>
    </source>
</reference>
<keyword evidence="2" id="KW-1185">Reference proteome</keyword>
<feature type="non-terminal residue" evidence="1">
    <location>
        <position position="273"/>
    </location>
</feature>
<dbReference type="InterPro" id="IPR043502">
    <property type="entry name" value="DNA/RNA_pol_sf"/>
</dbReference>
<dbReference type="AlphaFoldDB" id="A0A371GHI1"/>
<name>A0A371GHI1_MUCPR</name>
<sequence>SPIDRRSTTGFCISIGGNVVSWKSKKQNTVARSSAEAEYRAMASATCELIWVKQLIQELKFADVQPMELYCDNQATLHIASNPVFHERTKHIEIDCHFVWEKLLAKEIRDHRCKLYVPSLEHIIYMLQLEGECDKLLFSLYLLDIVVVPCNLIQAEGAINGGFLIRLQVALNSSTTMANFCDEVLPTPKISSPGVNLAHGTVNFFWDERNKYPPRESILLAGWSSAKCKLKLENCYIPGTTETPSESTEVLGCSAFEMSNEFQRSRWQWTRNM</sequence>
<dbReference type="EMBL" id="QJKJ01005516">
    <property type="protein sequence ID" value="RDX90002.1"/>
    <property type="molecule type" value="Genomic_DNA"/>
</dbReference>
<feature type="non-terminal residue" evidence="1">
    <location>
        <position position="1"/>
    </location>
</feature>
<evidence type="ECO:0000313" key="2">
    <source>
        <dbReference type="Proteomes" id="UP000257109"/>
    </source>
</evidence>
<dbReference type="PANTHER" id="PTHR11439">
    <property type="entry name" value="GAG-POL-RELATED RETROTRANSPOSON"/>
    <property type="match status" value="1"/>
</dbReference>
<proteinExistence type="predicted"/>
<dbReference type="SUPFAM" id="SSF56672">
    <property type="entry name" value="DNA/RNA polymerases"/>
    <property type="match status" value="1"/>
</dbReference>
<dbReference type="STRING" id="157652.A0A371GHI1"/>
<gene>
    <name evidence="1" type="primary">GIP</name>
    <name evidence="1" type="ORF">CR513_28179</name>
</gene>
<evidence type="ECO:0000313" key="1">
    <source>
        <dbReference type="EMBL" id="RDX90002.1"/>
    </source>
</evidence>
<comment type="caution">
    <text evidence="1">The sequence shown here is derived from an EMBL/GenBank/DDBJ whole genome shotgun (WGS) entry which is preliminary data.</text>
</comment>
<organism evidence="1 2">
    <name type="scientific">Mucuna pruriens</name>
    <name type="common">Velvet bean</name>
    <name type="synonym">Dolichos pruriens</name>
    <dbReference type="NCBI Taxonomy" id="157652"/>
    <lineage>
        <taxon>Eukaryota</taxon>
        <taxon>Viridiplantae</taxon>
        <taxon>Streptophyta</taxon>
        <taxon>Embryophyta</taxon>
        <taxon>Tracheophyta</taxon>
        <taxon>Spermatophyta</taxon>
        <taxon>Magnoliopsida</taxon>
        <taxon>eudicotyledons</taxon>
        <taxon>Gunneridae</taxon>
        <taxon>Pentapetalae</taxon>
        <taxon>rosids</taxon>
        <taxon>fabids</taxon>
        <taxon>Fabales</taxon>
        <taxon>Fabaceae</taxon>
        <taxon>Papilionoideae</taxon>
        <taxon>50 kb inversion clade</taxon>
        <taxon>NPAAA clade</taxon>
        <taxon>indigoferoid/millettioid clade</taxon>
        <taxon>Phaseoleae</taxon>
        <taxon>Mucuna</taxon>
    </lineage>
</organism>
<dbReference type="OrthoDB" id="414945at2759"/>
<dbReference type="Proteomes" id="UP000257109">
    <property type="component" value="Unassembled WGS sequence"/>
</dbReference>